<dbReference type="Proteomes" id="UP000652761">
    <property type="component" value="Unassembled WGS sequence"/>
</dbReference>
<dbReference type="EMBL" id="NMUH01010034">
    <property type="protein sequence ID" value="MQM20652.1"/>
    <property type="molecule type" value="Genomic_DNA"/>
</dbReference>
<evidence type="ECO:0000256" key="1">
    <source>
        <dbReference type="SAM" id="MobiDB-lite"/>
    </source>
</evidence>
<dbReference type="PANTHER" id="PTHR33144:SF45">
    <property type="entry name" value="TRANSPOSASE TNP1_EN_SPM-LIKE DOMAIN-CONTAINING PROTEIN"/>
    <property type="match status" value="1"/>
</dbReference>
<dbReference type="PANTHER" id="PTHR33144">
    <property type="entry name" value="OS10G0409366 PROTEIN-RELATED"/>
    <property type="match status" value="1"/>
</dbReference>
<reference evidence="2" key="1">
    <citation type="submission" date="2017-07" db="EMBL/GenBank/DDBJ databases">
        <title>Taro Niue Genome Assembly and Annotation.</title>
        <authorList>
            <person name="Atibalentja N."/>
            <person name="Keating K."/>
            <person name="Fields C.J."/>
        </authorList>
    </citation>
    <scope>NUCLEOTIDE SEQUENCE</scope>
    <source>
        <strain evidence="2">Niue_2</strain>
        <tissue evidence="2">Leaf</tissue>
    </source>
</reference>
<evidence type="ECO:0000313" key="3">
    <source>
        <dbReference type="Proteomes" id="UP000652761"/>
    </source>
</evidence>
<dbReference type="AlphaFoldDB" id="A0A843XNA7"/>
<protein>
    <submittedName>
        <fullName evidence="2">Uncharacterized protein</fullName>
    </submittedName>
</protein>
<keyword evidence="3" id="KW-1185">Reference proteome</keyword>
<organism evidence="2 3">
    <name type="scientific">Colocasia esculenta</name>
    <name type="common">Wild taro</name>
    <name type="synonym">Arum esculentum</name>
    <dbReference type="NCBI Taxonomy" id="4460"/>
    <lineage>
        <taxon>Eukaryota</taxon>
        <taxon>Viridiplantae</taxon>
        <taxon>Streptophyta</taxon>
        <taxon>Embryophyta</taxon>
        <taxon>Tracheophyta</taxon>
        <taxon>Spermatophyta</taxon>
        <taxon>Magnoliopsida</taxon>
        <taxon>Liliopsida</taxon>
        <taxon>Araceae</taxon>
        <taxon>Aroideae</taxon>
        <taxon>Colocasieae</taxon>
        <taxon>Colocasia</taxon>
    </lineage>
</organism>
<evidence type="ECO:0000313" key="2">
    <source>
        <dbReference type="EMBL" id="MQM20652.1"/>
    </source>
</evidence>
<feature type="region of interest" description="Disordered" evidence="1">
    <location>
        <begin position="35"/>
        <end position="57"/>
    </location>
</feature>
<accession>A0A843XNA7</accession>
<sequence>MPAPLLANPSILDTTTPPLHHNLALRSGRMFHRMYPNASMPMPGQQTNNQQQQDTEEIDPAPETQYDILKHLDQTPAKISILELIKRSQTHQDALRTFLQRVMVSEDMNPDNLPSVLSIVNRGPTITFSDGDLAAPEARKMPLCVTLTINKVAVDAALRKYDIPAYLKEWVMKDLDQKWRSWKYELRNKYFNPTLKQNEQQIPSDPRVNVEQWKRDVQHGLLIVGRYSDINKKIKSHHKYFHCAGTKSFADINEEEVELDDT</sequence>
<proteinExistence type="predicted"/>
<name>A0A843XNA7_COLES</name>
<gene>
    <name evidence="2" type="ORF">Taro_053676</name>
</gene>
<comment type="caution">
    <text evidence="2">The sequence shown here is derived from an EMBL/GenBank/DDBJ whole genome shotgun (WGS) entry which is preliminary data.</text>
</comment>